<reference evidence="2 3" key="1">
    <citation type="journal article" date="2019" name="Int. J. Syst. Evol. Microbiol.">
        <title>The Global Catalogue of Microorganisms (GCM) 10K type strain sequencing project: providing services to taxonomists for standard genome sequencing and annotation.</title>
        <authorList>
            <consortium name="The Broad Institute Genomics Platform"/>
            <consortium name="The Broad Institute Genome Sequencing Center for Infectious Disease"/>
            <person name="Wu L."/>
            <person name="Ma J."/>
        </authorList>
    </citation>
    <scope>NUCLEOTIDE SEQUENCE [LARGE SCALE GENOMIC DNA]</scope>
    <source>
        <strain evidence="2 3">CGMCC 1.3239</strain>
    </source>
</reference>
<evidence type="ECO:0000256" key="1">
    <source>
        <dbReference type="SAM" id="Phobius"/>
    </source>
</evidence>
<keyword evidence="1" id="KW-0472">Membrane</keyword>
<keyword evidence="3" id="KW-1185">Reference proteome</keyword>
<dbReference type="EMBL" id="JBHSWW010000100">
    <property type="protein sequence ID" value="MFC6753465.1"/>
    <property type="molecule type" value="Genomic_DNA"/>
</dbReference>
<feature type="transmembrane region" description="Helical" evidence="1">
    <location>
        <begin position="12"/>
        <end position="33"/>
    </location>
</feature>
<evidence type="ECO:0000313" key="3">
    <source>
        <dbReference type="Proteomes" id="UP001596442"/>
    </source>
</evidence>
<dbReference type="RefSeq" id="WP_379781096.1">
    <property type="nucleotide sequence ID" value="NZ_JBHSWW010000100.1"/>
</dbReference>
<keyword evidence="1" id="KW-0812">Transmembrane</keyword>
<evidence type="ECO:0000313" key="2">
    <source>
        <dbReference type="EMBL" id="MFC6753465.1"/>
    </source>
</evidence>
<organism evidence="2 3">
    <name type="scientific">Halorubrum tibetense</name>
    <dbReference type="NCBI Taxonomy" id="175631"/>
    <lineage>
        <taxon>Archaea</taxon>
        <taxon>Methanobacteriati</taxon>
        <taxon>Methanobacteriota</taxon>
        <taxon>Stenosarchaea group</taxon>
        <taxon>Halobacteria</taxon>
        <taxon>Halobacteriales</taxon>
        <taxon>Haloferacaceae</taxon>
        <taxon>Halorubrum</taxon>
    </lineage>
</organism>
<protein>
    <submittedName>
        <fullName evidence="2">Uncharacterized protein</fullName>
    </submittedName>
</protein>
<sequence length="53" mass="5665">MFDLVSVSAVGIVGSMATLLMVVAMLYMVWLALGDETHQPSPDTGNEPEPVDE</sequence>
<proteinExistence type="predicted"/>
<keyword evidence="1" id="KW-1133">Transmembrane helix</keyword>
<name>A0ABD5SAF6_9EURY</name>
<comment type="caution">
    <text evidence="2">The sequence shown here is derived from an EMBL/GenBank/DDBJ whole genome shotgun (WGS) entry which is preliminary data.</text>
</comment>
<dbReference type="AlphaFoldDB" id="A0ABD5SAF6"/>
<gene>
    <name evidence="2" type="ORF">ACFQEU_08305</name>
</gene>
<dbReference type="Proteomes" id="UP001596442">
    <property type="component" value="Unassembled WGS sequence"/>
</dbReference>
<accession>A0ABD5SAF6</accession>